<protein>
    <recommendedName>
        <fullName evidence="9">TRAP transporter small permease protein</fullName>
    </recommendedName>
</protein>
<comment type="subunit">
    <text evidence="9">The complex comprises the extracytoplasmic solute receptor protein and the two transmembrane proteins.</text>
</comment>
<comment type="subcellular location">
    <subcellularLocation>
        <location evidence="1 9">Cell inner membrane</location>
        <topology evidence="1 9">Multi-pass membrane protein</topology>
    </subcellularLocation>
</comment>
<comment type="function">
    <text evidence="9">Part of the tripartite ATP-independent periplasmic (TRAP) transport system.</text>
</comment>
<dbReference type="GO" id="GO:0005886">
    <property type="term" value="C:plasma membrane"/>
    <property type="evidence" value="ECO:0007669"/>
    <property type="project" value="UniProtKB-SubCell"/>
</dbReference>
<keyword evidence="4 9" id="KW-0997">Cell inner membrane</keyword>
<dbReference type="Pfam" id="PF04290">
    <property type="entry name" value="DctQ"/>
    <property type="match status" value="1"/>
</dbReference>
<evidence type="ECO:0000256" key="5">
    <source>
        <dbReference type="ARBA" id="ARBA00022692"/>
    </source>
</evidence>
<feature type="transmembrane region" description="Helical" evidence="9">
    <location>
        <begin position="48"/>
        <end position="67"/>
    </location>
</feature>
<keyword evidence="12" id="KW-1185">Reference proteome</keyword>
<feature type="transmembrane region" description="Helical" evidence="9">
    <location>
        <begin position="137"/>
        <end position="156"/>
    </location>
</feature>
<evidence type="ECO:0000256" key="8">
    <source>
        <dbReference type="ARBA" id="ARBA00038436"/>
    </source>
</evidence>
<feature type="transmembrane region" description="Helical" evidence="9">
    <location>
        <begin position="87"/>
        <end position="108"/>
    </location>
</feature>
<dbReference type="OrthoDB" id="4250245at2"/>
<dbReference type="EMBL" id="RAQK01000001">
    <property type="protein sequence ID" value="RKE97589.1"/>
    <property type="molecule type" value="Genomic_DNA"/>
</dbReference>
<comment type="caution">
    <text evidence="11">The sequence shown here is derived from an EMBL/GenBank/DDBJ whole genome shotgun (WGS) entry which is preliminary data.</text>
</comment>
<evidence type="ECO:0000313" key="11">
    <source>
        <dbReference type="EMBL" id="RKE97589.1"/>
    </source>
</evidence>
<dbReference type="Proteomes" id="UP000284407">
    <property type="component" value="Unassembled WGS sequence"/>
</dbReference>
<evidence type="ECO:0000256" key="6">
    <source>
        <dbReference type="ARBA" id="ARBA00022989"/>
    </source>
</evidence>
<keyword evidence="5 9" id="KW-0812">Transmembrane</keyword>
<dbReference type="PANTHER" id="PTHR35011">
    <property type="entry name" value="2,3-DIKETO-L-GULONATE TRAP TRANSPORTER SMALL PERMEASE PROTEIN YIAM"/>
    <property type="match status" value="1"/>
</dbReference>
<keyword evidence="7 9" id="KW-0472">Membrane</keyword>
<dbReference type="RefSeq" id="WP_025060977.1">
    <property type="nucleotide sequence ID" value="NZ_RAQK01000001.1"/>
</dbReference>
<keyword evidence="3" id="KW-1003">Cell membrane</keyword>
<name>A0A420DTX1_9RHOB</name>
<evidence type="ECO:0000256" key="9">
    <source>
        <dbReference type="RuleBase" id="RU369079"/>
    </source>
</evidence>
<dbReference type="InterPro" id="IPR055348">
    <property type="entry name" value="DctQ"/>
</dbReference>
<dbReference type="AlphaFoldDB" id="A0A420DTX1"/>
<dbReference type="PANTHER" id="PTHR35011:SF10">
    <property type="entry name" value="TRAP TRANSPORTER SMALL PERMEASE PROTEIN"/>
    <property type="match status" value="1"/>
</dbReference>
<dbReference type="GO" id="GO:0015740">
    <property type="term" value="P:C4-dicarboxylate transport"/>
    <property type="evidence" value="ECO:0007669"/>
    <property type="project" value="TreeGrafter"/>
</dbReference>
<proteinExistence type="inferred from homology"/>
<feature type="domain" description="Tripartite ATP-independent periplasmic transporters DctQ component" evidence="10">
    <location>
        <begin position="26"/>
        <end position="152"/>
    </location>
</feature>
<organism evidence="11 12">
    <name type="scientific">Sulfitobacter guttiformis</name>
    <dbReference type="NCBI Taxonomy" id="74349"/>
    <lineage>
        <taxon>Bacteria</taxon>
        <taxon>Pseudomonadati</taxon>
        <taxon>Pseudomonadota</taxon>
        <taxon>Alphaproteobacteria</taxon>
        <taxon>Rhodobacterales</taxon>
        <taxon>Roseobacteraceae</taxon>
        <taxon>Sulfitobacter</taxon>
    </lineage>
</organism>
<feature type="transmembrane region" description="Helical" evidence="9">
    <location>
        <begin position="7"/>
        <end position="28"/>
    </location>
</feature>
<reference evidence="11 12" key="1">
    <citation type="submission" date="2018-09" db="EMBL/GenBank/DDBJ databases">
        <title>Genomic Encyclopedia of Archaeal and Bacterial Type Strains, Phase II (KMG-II): from individual species to whole genera.</title>
        <authorList>
            <person name="Goeker M."/>
        </authorList>
    </citation>
    <scope>NUCLEOTIDE SEQUENCE [LARGE SCALE GENOMIC DNA]</scope>
    <source>
        <strain evidence="11 12">DSM 11458</strain>
    </source>
</reference>
<dbReference type="InterPro" id="IPR007387">
    <property type="entry name" value="TRAP_DctQ"/>
</dbReference>
<sequence length="183" mass="19535">MKPIGKVISGINAGASGIAGILVLLMVAHVSADVTMRFVFEQPLDATILYVSAFYMVAIAFLPLGLVEQKDSNIAVELLVERFPARVQTVLLFIATLITAVVAAAVAIRTGQEALSKYATGAYSIEAGGKILTWPTYFYLPLGFGMMAIVSSWKLIAMATGKDSGLSLMTVEDPYLSKEEPNV</sequence>
<keyword evidence="6 9" id="KW-1133">Transmembrane helix</keyword>
<evidence type="ECO:0000256" key="4">
    <source>
        <dbReference type="ARBA" id="ARBA00022519"/>
    </source>
</evidence>
<evidence type="ECO:0000256" key="3">
    <source>
        <dbReference type="ARBA" id="ARBA00022475"/>
    </source>
</evidence>
<dbReference type="GO" id="GO:0022857">
    <property type="term" value="F:transmembrane transporter activity"/>
    <property type="evidence" value="ECO:0007669"/>
    <property type="project" value="UniProtKB-UniRule"/>
</dbReference>
<evidence type="ECO:0000256" key="7">
    <source>
        <dbReference type="ARBA" id="ARBA00023136"/>
    </source>
</evidence>
<evidence type="ECO:0000313" key="12">
    <source>
        <dbReference type="Proteomes" id="UP000284407"/>
    </source>
</evidence>
<evidence type="ECO:0000259" key="10">
    <source>
        <dbReference type="Pfam" id="PF04290"/>
    </source>
</evidence>
<gene>
    <name evidence="11" type="ORF">C8N30_2201</name>
</gene>
<evidence type="ECO:0000256" key="1">
    <source>
        <dbReference type="ARBA" id="ARBA00004429"/>
    </source>
</evidence>
<dbReference type="STRING" id="1443111.Z949_262"/>
<comment type="similarity">
    <text evidence="8 9">Belongs to the TRAP transporter small permease family.</text>
</comment>
<accession>A0A420DTX1</accession>
<evidence type="ECO:0000256" key="2">
    <source>
        <dbReference type="ARBA" id="ARBA00022448"/>
    </source>
</evidence>
<keyword evidence="2 9" id="KW-0813">Transport</keyword>